<evidence type="ECO:0000256" key="6">
    <source>
        <dbReference type="ARBA" id="ARBA00022777"/>
    </source>
</evidence>
<evidence type="ECO:0000256" key="8">
    <source>
        <dbReference type="ARBA" id="ARBA00023012"/>
    </source>
</evidence>
<keyword evidence="10" id="KW-0472">Membrane</keyword>
<keyword evidence="3" id="KW-0597">Phosphoprotein</keyword>
<feature type="domain" description="Signal transduction histidine kinase subgroup 3 dimerisation and phosphoacceptor" evidence="11">
    <location>
        <begin position="188"/>
        <end position="254"/>
    </location>
</feature>
<keyword evidence="5" id="KW-0547">Nucleotide-binding</keyword>
<organism evidence="12 13">
    <name type="scientific">Gordonia westfalica</name>
    <dbReference type="NCBI Taxonomy" id="158898"/>
    <lineage>
        <taxon>Bacteria</taxon>
        <taxon>Bacillati</taxon>
        <taxon>Actinomycetota</taxon>
        <taxon>Actinomycetes</taxon>
        <taxon>Mycobacteriales</taxon>
        <taxon>Gordoniaceae</taxon>
        <taxon>Gordonia</taxon>
    </lineage>
</organism>
<feature type="compositionally biased region" description="Basic and acidic residues" evidence="9">
    <location>
        <begin position="402"/>
        <end position="416"/>
    </location>
</feature>
<dbReference type="SUPFAM" id="SSF55874">
    <property type="entry name" value="ATPase domain of HSP90 chaperone/DNA topoisomerase II/histidine kinase"/>
    <property type="match status" value="1"/>
</dbReference>
<dbReference type="InterPro" id="IPR011712">
    <property type="entry name" value="Sig_transdc_His_kin_sub3_dim/P"/>
</dbReference>
<evidence type="ECO:0000259" key="11">
    <source>
        <dbReference type="Pfam" id="PF07730"/>
    </source>
</evidence>
<dbReference type="EMBL" id="JAVLUS010000007">
    <property type="protein sequence ID" value="MDS1114232.1"/>
    <property type="molecule type" value="Genomic_DNA"/>
</dbReference>
<comment type="catalytic activity">
    <reaction evidence="1">
        <text>ATP + protein L-histidine = ADP + protein N-phospho-L-histidine.</text>
        <dbReference type="EC" id="2.7.13.3"/>
    </reaction>
</comment>
<feature type="region of interest" description="Disordered" evidence="9">
    <location>
        <begin position="398"/>
        <end position="430"/>
    </location>
</feature>
<dbReference type="PANTHER" id="PTHR24421">
    <property type="entry name" value="NITRATE/NITRITE SENSOR PROTEIN NARX-RELATED"/>
    <property type="match status" value="1"/>
</dbReference>
<feature type="transmembrane region" description="Helical" evidence="10">
    <location>
        <begin position="16"/>
        <end position="37"/>
    </location>
</feature>
<dbReference type="InterPro" id="IPR050482">
    <property type="entry name" value="Sensor_HK_TwoCompSys"/>
</dbReference>
<evidence type="ECO:0000256" key="2">
    <source>
        <dbReference type="ARBA" id="ARBA00012438"/>
    </source>
</evidence>
<name>A0ABU2GRZ4_9ACTN</name>
<dbReference type="EC" id="2.7.13.3" evidence="2"/>
<feature type="transmembrane region" description="Helical" evidence="10">
    <location>
        <begin position="78"/>
        <end position="105"/>
    </location>
</feature>
<dbReference type="GO" id="GO:0016301">
    <property type="term" value="F:kinase activity"/>
    <property type="evidence" value="ECO:0007669"/>
    <property type="project" value="UniProtKB-KW"/>
</dbReference>
<feature type="transmembrane region" description="Helical" evidence="10">
    <location>
        <begin position="112"/>
        <end position="131"/>
    </location>
</feature>
<evidence type="ECO:0000256" key="3">
    <source>
        <dbReference type="ARBA" id="ARBA00022553"/>
    </source>
</evidence>
<evidence type="ECO:0000256" key="10">
    <source>
        <dbReference type="SAM" id="Phobius"/>
    </source>
</evidence>
<keyword evidence="7" id="KW-0067">ATP-binding</keyword>
<accession>A0ABU2GRZ4</accession>
<comment type="caution">
    <text evidence="12">The sequence shown here is derived from an EMBL/GenBank/DDBJ whole genome shotgun (WGS) entry which is preliminary data.</text>
</comment>
<dbReference type="CDD" id="cd16917">
    <property type="entry name" value="HATPase_UhpB-NarQ-NarX-like"/>
    <property type="match status" value="1"/>
</dbReference>
<dbReference type="RefSeq" id="WP_310950416.1">
    <property type="nucleotide sequence ID" value="NZ_JAVLUS010000007.1"/>
</dbReference>
<keyword evidence="8" id="KW-0902">Two-component regulatory system</keyword>
<evidence type="ECO:0000313" key="12">
    <source>
        <dbReference type="EMBL" id="MDS1114232.1"/>
    </source>
</evidence>
<evidence type="ECO:0000256" key="1">
    <source>
        <dbReference type="ARBA" id="ARBA00000085"/>
    </source>
</evidence>
<proteinExistence type="predicted"/>
<gene>
    <name evidence="12" type="ORF">RD149_10655</name>
</gene>
<evidence type="ECO:0000256" key="7">
    <source>
        <dbReference type="ARBA" id="ARBA00022840"/>
    </source>
</evidence>
<evidence type="ECO:0000313" key="13">
    <source>
        <dbReference type="Proteomes" id="UP001265083"/>
    </source>
</evidence>
<evidence type="ECO:0000256" key="4">
    <source>
        <dbReference type="ARBA" id="ARBA00022679"/>
    </source>
</evidence>
<keyword evidence="10" id="KW-0812">Transmembrane</keyword>
<dbReference type="Gene3D" id="3.30.565.10">
    <property type="entry name" value="Histidine kinase-like ATPase, C-terminal domain"/>
    <property type="match status" value="1"/>
</dbReference>
<evidence type="ECO:0000256" key="5">
    <source>
        <dbReference type="ARBA" id="ARBA00022741"/>
    </source>
</evidence>
<dbReference type="Gene3D" id="1.20.5.1930">
    <property type="match status" value="1"/>
</dbReference>
<sequence>MDLDDRWVRFSRRRPLVSAIVVAVLVAVGTVLALRVVQRGGPGDTSLNAALLGIAASSFLVVKNRAPLLSVVGTTAGAVIYIVATGSFNSALSLPPLIALCAIAGRYPMRRAMVVTVSAAGSILAASFIWGDNWLPVERIAAVGWLLLGTCIGALGRARSGYVEAMEARAEAAESQREAEATQAVLAERMRIARDIHDAVAHHLTAINLQIGTAQRLVHTRPEVAEQMLAQMHDIAGAALSEVKATVGMLRRDSLTVPEPGAGMSSMPGMVEVYRNAGASIVVTVAGEQRSLPGDVDQVAYRVIQESLTNAVRHAPGMPVAVRCRYDDDAVAIVVENRVRSGERVIDAGVGSDEQCLHGLGVIGMRERVVAVGGTVDVRWVDDLFVVDAVLPTGGESDDCELTARGDVDDRPDRAGRRPGAVPQHPAVTR</sequence>
<keyword evidence="13" id="KW-1185">Reference proteome</keyword>
<dbReference type="PANTHER" id="PTHR24421:SF10">
    <property type="entry name" value="NITRATE_NITRITE SENSOR PROTEIN NARQ"/>
    <property type="match status" value="1"/>
</dbReference>
<evidence type="ECO:0000256" key="9">
    <source>
        <dbReference type="SAM" id="MobiDB-lite"/>
    </source>
</evidence>
<dbReference type="InterPro" id="IPR036890">
    <property type="entry name" value="HATPase_C_sf"/>
</dbReference>
<reference evidence="12 13" key="1">
    <citation type="submission" date="2023-08" db="EMBL/GenBank/DDBJ databases">
        <title>Bioegradation of LLDPE and BLDPE plastic by marine bacteria from coast plastic debris.</title>
        <authorList>
            <person name="Rong Z."/>
        </authorList>
    </citation>
    <scope>NUCLEOTIDE SEQUENCE [LARGE SCALE GENOMIC DNA]</scope>
    <source>
        <strain evidence="12 13">Z-2</strain>
    </source>
</reference>
<protein>
    <recommendedName>
        <fullName evidence="2">histidine kinase</fullName>
        <ecNumber evidence="2">2.7.13.3</ecNumber>
    </recommendedName>
</protein>
<keyword evidence="6 12" id="KW-0418">Kinase</keyword>
<keyword evidence="10" id="KW-1133">Transmembrane helix</keyword>
<feature type="transmembrane region" description="Helical" evidence="10">
    <location>
        <begin position="137"/>
        <end position="156"/>
    </location>
</feature>
<keyword evidence="4" id="KW-0808">Transferase</keyword>
<dbReference type="Pfam" id="PF07730">
    <property type="entry name" value="HisKA_3"/>
    <property type="match status" value="1"/>
</dbReference>
<dbReference type="Proteomes" id="UP001265083">
    <property type="component" value="Unassembled WGS sequence"/>
</dbReference>